<proteinExistence type="predicted"/>
<protein>
    <submittedName>
        <fullName evidence="1">Uncharacterized protein</fullName>
    </submittedName>
</protein>
<gene>
    <name evidence="1" type="ORF">UFOVP694_140</name>
</gene>
<accession>A0A6J5NH72</accession>
<organism evidence="1">
    <name type="scientific">uncultured Caudovirales phage</name>
    <dbReference type="NCBI Taxonomy" id="2100421"/>
    <lineage>
        <taxon>Viruses</taxon>
        <taxon>Duplodnaviria</taxon>
        <taxon>Heunggongvirae</taxon>
        <taxon>Uroviricota</taxon>
        <taxon>Caudoviricetes</taxon>
        <taxon>Peduoviridae</taxon>
        <taxon>Maltschvirus</taxon>
        <taxon>Maltschvirus maltsch</taxon>
    </lineage>
</organism>
<dbReference type="EMBL" id="LR796651">
    <property type="protein sequence ID" value="CAB4158072.1"/>
    <property type="molecule type" value="Genomic_DNA"/>
</dbReference>
<sequence>MIVVVQGTNEFDDYNIFIRAMGVALSGMNDEDQEFTIYSVGPTRINSMVSEFSNLSERGMKARGRKIKYYKVPSHWVEENMMHVNYFAYLCNPKQTASKLVAKAELENVEVGIFRY</sequence>
<reference evidence="1" key="1">
    <citation type="submission" date="2020-04" db="EMBL/GenBank/DDBJ databases">
        <authorList>
            <person name="Chiriac C."/>
            <person name="Salcher M."/>
            <person name="Ghai R."/>
            <person name="Kavagutti S V."/>
        </authorList>
    </citation>
    <scope>NUCLEOTIDE SEQUENCE</scope>
</reference>
<evidence type="ECO:0000313" key="1">
    <source>
        <dbReference type="EMBL" id="CAB4158072.1"/>
    </source>
</evidence>
<name>A0A6J5NH72_9CAUD</name>